<feature type="region of interest" description="Disordered" evidence="1">
    <location>
        <begin position="137"/>
        <end position="169"/>
    </location>
</feature>
<organism evidence="3 4">
    <name type="scientific">Mesorhizobium shangrilense</name>
    <dbReference type="NCBI Taxonomy" id="460060"/>
    <lineage>
        <taxon>Bacteria</taxon>
        <taxon>Pseudomonadati</taxon>
        <taxon>Pseudomonadota</taxon>
        <taxon>Alphaproteobacteria</taxon>
        <taxon>Hyphomicrobiales</taxon>
        <taxon>Phyllobacteriaceae</taxon>
        <taxon>Mesorhizobium</taxon>
    </lineage>
</organism>
<keyword evidence="2" id="KW-1133">Transmembrane helix</keyword>
<keyword evidence="2" id="KW-0472">Membrane</keyword>
<comment type="caution">
    <text evidence="3">The sequence shown here is derived from an EMBL/GenBank/DDBJ whole genome shotgun (WGS) entry which is preliminary data.</text>
</comment>
<protein>
    <submittedName>
        <fullName evidence="3">Uncharacterized protein</fullName>
    </submittedName>
</protein>
<keyword evidence="2" id="KW-0812">Transmembrane</keyword>
<reference evidence="3 4" key="1">
    <citation type="submission" date="2024-06" db="EMBL/GenBank/DDBJ databases">
        <authorList>
            <person name="Kim D.-U."/>
        </authorList>
    </citation>
    <scope>NUCLEOTIDE SEQUENCE [LARGE SCALE GENOMIC DNA]</scope>
    <source>
        <strain evidence="3 4">KACC15460</strain>
    </source>
</reference>
<evidence type="ECO:0000313" key="4">
    <source>
        <dbReference type="Proteomes" id="UP001548832"/>
    </source>
</evidence>
<sequence>MDISTARLTSLLREAIAPQALPSAKVDPAKSALVKALVQPPLPSLRPQSIASALPASLPAPALVARAQQVTSAQIVQAYQALAEPNELADDAGATAAAARRPRADGDDAQRGPAVPPARVDDGGAVRPAAQPWLALLSPQAPPLRKTSATNATAEQGPDASRSAGGAQPQDKQMNLGFMSLAIGLLAATIVGLVLLALR</sequence>
<name>A0ABV2DBJ5_9HYPH</name>
<evidence type="ECO:0000256" key="2">
    <source>
        <dbReference type="SAM" id="Phobius"/>
    </source>
</evidence>
<feature type="transmembrane region" description="Helical" evidence="2">
    <location>
        <begin position="176"/>
        <end position="198"/>
    </location>
</feature>
<feature type="region of interest" description="Disordered" evidence="1">
    <location>
        <begin position="92"/>
        <end position="125"/>
    </location>
</feature>
<evidence type="ECO:0000256" key="1">
    <source>
        <dbReference type="SAM" id="MobiDB-lite"/>
    </source>
</evidence>
<evidence type="ECO:0000313" key="3">
    <source>
        <dbReference type="EMBL" id="MET2827427.1"/>
    </source>
</evidence>
<dbReference type="RefSeq" id="WP_354459451.1">
    <property type="nucleotide sequence ID" value="NZ_JBEWSZ010000001.1"/>
</dbReference>
<proteinExistence type="predicted"/>
<accession>A0ABV2DBJ5</accession>
<dbReference type="Proteomes" id="UP001548832">
    <property type="component" value="Unassembled WGS sequence"/>
</dbReference>
<dbReference type="EMBL" id="JBEWSZ010000001">
    <property type="protein sequence ID" value="MET2827427.1"/>
    <property type="molecule type" value="Genomic_DNA"/>
</dbReference>
<keyword evidence="4" id="KW-1185">Reference proteome</keyword>
<gene>
    <name evidence="3" type="ORF">ABVQ20_10630</name>
</gene>